<geneLocation type="plasmid" evidence="3">
    <name>megaplasmid Rsp</name>
</geneLocation>
<dbReference type="EnsemblBacteria" id="CAD17973">
    <property type="protein sequence ID" value="CAD17973"/>
    <property type="gene ID" value="RSp0822"/>
</dbReference>
<dbReference type="KEGG" id="rso:RSp0822"/>
<accession>Q8XRK9</accession>
<evidence type="ECO:0000313" key="3">
    <source>
        <dbReference type="Proteomes" id="UP000001436"/>
    </source>
</evidence>
<protein>
    <submittedName>
        <fullName evidence="2">Probable avrpphf family type III effector protein</fullName>
    </submittedName>
</protein>
<dbReference type="HOGENOM" id="CLU_821032_0_0_4"/>
<gene>
    <name evidence="2" type="ordered locus">RSp0822</name>
</gene>
<evidence type="ECO:0000313" key="2">
    <source>
        <dbReference type="EMBL" id="CAD17973.2"/>
    </source>
</evidence>
<feature type="compositionally biased region" description="Low complexity" evidence="1">
    <location>
        <begin position="105"/>
        <end position="118"/>
    </location>
</feature>
<keyword evidence="3" id="KW-1185">Reference proteome</keyword>
<feature type="region of interest" description="Disordered" evidence="1">
    <location>
        <begin position="1"/>
        <end position="82"/>
    </location>
</feature>
<dbReference type="Pfam" id="PF09143">
    <property type="entry name" value="AvrPphF-ORF-2"/>
    <property type="match status" value="1"/>
</dbReference>
<dbReference type="PHI-base" id="PHI:5121"/>
<dbReference type="EMBL" id="AL646053">
    <property type="protein sequence ID" value="CAD17973.2"/>
    <property type="molecule type" value="Genomic_DNA"/>
</dbReference>
<proteinExistence type="predicted"/>
<dbReference type="InterPro" id="IPR015226">
    <property type="entry name" value="T3_effector_HopF2"/>
</dbReference>
<dbReference type="PHI-base" id="PHI:5163"/>
<organism evidence="2 3">
    <name type="scientific">Ralstonia nicotianae (strain ATCC BAA-1114 / GMI1000)</name>
    <name type="common">Ralstonia solanacearum</name>
    <dbReference type="NCBI Taxonomy" id="267608"/>
    <lineage>
        <taxon>Bacteria</taxon>
        <taxon>Pseudomonadati</taxon>
        <taxon>Pseudomonadota</taxon>
        <taxon>Betaproteobacteria</taxon>
        <taxon>Burkholderiales</taxon>
        <taxon>Burkholderiaceae</taxon>
        <taxon>Ralstonia</taxon>
        <taxon>Ralstonia solanacearum species complex</taxon>
    </lineage>
</organism>
<sequence length="350" mass="37646">MGLPRIPSIFRPSSTASPDARRTDPEHTPPHAPPRRPKNRGLGALLDLPRLVRGRRDGASTSMDGPAIGAPPASPPAGFKLPRQNALNAEGICALERQFPPPSSGPSSGPLLRPSPSGQASASNPLPVRTLAEQLLRREQILASQPPAISVASSPPYIPVDALPPPLSKAFLEAFDPIRSLGLTDQSVFYRALASRYLLADGHQMKLAGNPRSGAYVRHHHRLLPSSGLASRETFESLPATARERMLNDPMQQYEWVRMRARDLPEPSLNVMFGVHAEAGARSYAKTSDHVVVSMTFGDLRKAGGQVFLDTRASAGSDHTKALIVTLPKGRTVPVKIIPNGRQEASTSTR</sequence>
<dbReference type="eggNOG" id="ENOG502ZHNG">
    <property type="taxonomic scope" value="Bacteria"/>
</dbReference>
<evidence type="ECO:0000256" key="1">
    <source>
        <dbReference type="SAM" id="MobiDB-lite"/>
    </source>
</evidence>
<dbReference type="RefSeq" id="WP_242413436.1">
    <property type="nucleotide sequence ID" value="NC_003296.1"/>
</dbReference>
<feature type="compositionally biased region" description="Basic and acidic residues" evidence="1">
    <location>
        <begin position="19"/>
        <end position="29"/>
    </location>
</feature>
<feature type="region of interest" description="Disordered" evidence="1">
    <location>
        <begin position="96"/>
        <end position="125"/>
    </location>
</feature>
<dbReference type="AlphaFoldDB" id="Q8XRK9"/>
<name>Q8XRK9_RALN1</name>
<dbReference type="Proteomes" id="UP000001436">
    <property type="component" value="Plasmid pGMI1000MP"/>
</dbReference>
<dbReference type="SMR" id="Q8XRK9"/>
<dbReference type="SUPFAM" id="SSF56399">
    <property type="entry name" value="ADP-ribosylation"/>
    <property type="match status" value="1"/>
</dbReference>
<reference evidence="2 3" key="1">
    <citation type="journal article" date="2002" name="Nature">
        <title>Genome sequence of the plant pathogen Ralstonia solanacearum.</title>
        <authorList>
            <person name="Salanoubat M."/>
            <person name="Genin S."/>
            <person name="Artiguenave F."/>
            <person name="Gouzy J."/>
            <person name="Mangenot S."/>
            <person name="Arlat M."/>
            <person name="Billault A."/>
            <person name="Brottier P."/>
            <person name="Camus J.C."/>
            <person name="Cattolico L."/>
            <person name="Chandler M."/>
            <person name="Choisne N."/>
            <person name="Claudel-Renard C."/>
            <person name="Cunnac S."/>
            <person name="Demange N."/>
            <person name="Gaspin C."/>
            <person name="Lavie M."/>
            <person name="Moisan A."/>
            <person name="Robert C."/>
            <person name="Saurin W."/>
            <person name="Schiex T."/>
            <person name="Siguier P."/>
            <person name="Thebault P."/>
            <person name="Whalen M."/>
            <person name="Wincker P."/>
            <person name="Levy M."/>
            <person name="Weissenbach J."/>
            <person name="Boucher C.A."/>
        </authorList>
    </citation>
    <scope>NUCLEOTIDE SEQUENCE [LARGE SCALE GENOMIC DNA]</scope>
    <source>
        <strain evidence="3">ATCC BAA-1114 / GMI1000</strain>
    </source>
</reference>